<keyword evidence="4" id="KW-0119">Carbohydrate metabolism</keyword>
<dbReference type="InterPro" id="IPR006710">
    <property type="entry name" value="Glyco_hydro_43"/>
</dbReference>
<dbReference type="AlphaFoldDB" id="A0A0P0CEW8"/>
<dbReference type="InterPro" id="IPR023296">
    <property type="entry name" value="Glyco_hydro_beta-prop_sf"/>
</dbReference>
<evidence type="ECO:0000256" key="6">
    <source>
        <dbReference type="PIRSR" id="PIRSR606710-1"/>
    </source>
</evidence>
<keyword evidence="3 8" id="KW-0378">Hydrolase</keyword>
<feature type="signal peptide" evidence="9">
    <location>
        <begin position="1"/>
        <end position="19"/>
    </location>
</feature>
<evidence type="ECO:0000256" key="5">
    <source>
        <dbReference type="ARBA" id="ARBA00023295"/>
    </source>
</evidence>
<keyword evidence="11" id="KW-1185">Reference proteome</keyword>
<evidence type="ECO:0000256" key="3">
    <source>
        <dbReference type="ARBA" id="ARBA00022801"/>
    </source>
</evidence>
<feature type="active site" description="Proton donor" evidence="6">
    <location>
        <position position="196"/>
    </location>
</feature>
<dbReference type="PANTHER" id="PTHR43772">
    <property type="entry name" value="ENDO-1,4-BETA-XYLANASE"/>
    <property type="match status" value="1"/>
</dbReference>
<evidence type="ECO:0000256" key="1">
    <source>
        <dbReference type="ARBA" id="ARBA00009865"/>
    </source>
</evidence>
<dbReference type="Proteomes" id="UP000057981">
    <property type="component" value="Chromosome"/>
</dbReference>
<dbReference type="Pfam" id="PF04616">
    <property type="entry name" value="Glyco_hydro_43"/>
    <property type="match status" value="1"/>
</dbReference>
<sequence length="312" mass="36044">MKYFTTIFLAITIESICFAQNPFITHMYTADPSARVFNDTLYVYPSHDPDNADWFDMVDWHVFSTTDMVNWTDHGVALDIKDIKWAQKYAWAPDCIQANGKYYFYFPTDQFHIGVAVSDKATGPFIDPLGKPLISMDTKGVVCNRDFIDPGVFIDDDGQAYLYMGQLVVNAIKLNKDMISYDGNVHLLEGTDDFFEAAWMHKYNGKYYLSYVGTSGEIKYSMSDNPLGPFEYKGVILEKMNSGTNHHSIVEYRGQWYMFYHNSDLYYSKHPELDEKFGWGHEGSPHPFRRSICFDKLYYNPNGTIQKVIPTK</sequence>
<dbReference type="SUPFAM" id="SSF75005">
    <property type="entry name" value="Arabinanase/levansucrase/invertase"/>
    <property type="match status" value="1"/>
</dbReference>
<reference evidence="10 11" key="1">
    <citation type="submission" date="2015-10" db="EMBL/GenBank/DDBJ databases">
        <authorList>
            <person name="Gilbert D.G."/>
        </authorList>
    </citation>
    <scope>NUCLEOTIDE SEQUENCE [LARGE SCALE GENOMIC DNA]</scope>
    <source>
        <strain evidence="11">HZ-22</strain>
    </source>
</reference>
<name>A0A0P0CEW8_9FLAO</name>
<dbReference type="EMBL" id="CP012898">
    <property type="protein sequence ID" value="ALJ04541.1"/>
    <property type="molecule type" value="Genomic_DNA"/>
</dbReference>
<comment type="similarity">
    <text evidence="1 8">Belongs to the glycosyl hydrolase 43 family.</text>
</comment>
<dbReference type="Gene3D" id="2.115.10.20">
    <property type="entry name" value="Glycosyl hydrolase domain, family 43"/>
    <property type="match status" value="1"/>
</dbReference>
<dbReference type="KEGG" id="ahz:APS56_05020"/>
<evidence type="ECO:0008006" key="12">
    <source>
        <dbReference type="Google" id="ProtNLM"/>
    </source>
</evidence>
<keyword evidence="9" id="KW-0732">Signal</keyword>
<dbReference type="STRING" id="1736674.APS56_05020"/>
<protein>
    <recommendedName>
        <fullName evidence="12">Glycosyl hydrolase</fullName>
    </recommendedName>
</protein>
<keyword evidence="2" id="KW-0858">Xylan degradation</keyword>
<keyword evidence="2" id="KW-0624">Polysaccharide degradation</keyword>
<evidence type="ECO:0000256" key="4">
    <source>
        <dbReference type="ARBA" id="ARBA00023277"/>
    </source>
</evidence>
<feature type="chain" id="PRO_5006042548" description="Glycosyl hydrolase" evidence="9">
    <location>
        <begin position="20"/>
        <end position="312"/>
    </location>
</feature>
<dbReference type="PANTHER" id="PTHR43772:SF2">
    <property type="entry name" value="PUTATIVE (AFU_ORTHOLOGUE AFUA_2G04480)-RELATED"/>
    <property type="match status" value="1"/>
</dbReference>
<dbReference type="CDD" id="cd08990">
    <property type="entry name" value="GH43_AXH_like"/>
    <property type="match status" value="1"/>
</dbReference>
<evidence type="ECO:0000313" key="11">
    <source>
        <dbReference type="Proteomes" id="UP000057981"/>
    </source>
</evidence>
<accession>A0A0P0CEW8</accession>
<gene>
    <name evidence="10" type="ORF">APS56_05020</name>
</gene>
<dbReference type="RefSeq" id="WP_054725501.1">
    <property type="nucleotide sequence ID" value="NZ_CP012898.1"/>
</dbReference>
<dbReference type="GO" id="GO:0045493">
    <property type="term" value="P:xylan catabolic process"/>
    <property type="evidence" value="ECO:0007669"/>
    <property type="project" value="UniProtKB-KW"/>
</dbReference>
<dbReference type="InterPro" id="IPR052176">
    <property type="entry name" value="Glycosyl_Hydrlase_43_Enz"/>
</dbReference>
<feature type="active site" description="Proton acceptor" evidence="6">
    <location>
        <position position="31"/>
    </location>
</feature>
<evidence type="ECO:0000256" key="8">
    <source>
        <dbReference type="RuleBase" id="RU361187"/>
    </source>
</evidence>
<keyword evidence="5 8" id="KW-0326">Glycosidase</keyword>
<feature type="site" description="Important for catalytic activity, responsible for pKa modulation of the active site Glu and correct orientation of both the proton donor and substrate" evidence="7">
    <location>
        <position position="149"/>
    </location>
</feature>
<evidence type="ECO:0000313" key="10">
    <source>
        <dbReference type="EMBL" id="ALJ04541.1"/>
    </source>
</evidence>
<dbReference type="GO" id="GO:0004553">
    <property type="term" value="F:hydrolase activity, hydrolyzing O-glycosyl compounds"/>
    <property type="evidence" value="ECO:0007669"/>
    <property type="project" value="InterPro"/>
</dbReference>
<evidence type="ECO:0000256" key="9">
    <source>
        <dbReference type="SAM" id="SignalP"/>
    </source>
</evidence>
<organism evidence="10 11">
    <name type="scientific">Pseudalgibacter alginicilyticus</name>
    <dbReference type="NCBI Taxonomy" id="1736674"/>
    <lineage>
        <taxon>Bacteria</taxon>
        <taxon>Pseudomonadati</taxon>
        <taxon>Bacteroidota</taxon>
        <taxon>Flavobacteriia</taxon>
        <taxon>Flavobacteriales</taxon>
        <taxon>Flavobacteriaceae</taxon>
        <taxon>Pseudalgibacter</taxon>
    </lineage>
</organism>
<evidence type="ECO:0000256" key="2">
    <source>
        <dbReference type="ARBA" id="ARBA00022651"/>
    </source>
</evidence>
<dbReference type="PATRIC" id="fig|1736674.3.peg.1030"/>
<dbReference type="OrthoDB" id="9763933at2"/>
<evidence type="ECO:0000256" key="7">
    <source>
        <dbReference type="PIRSR" id="PIRSR606710-2"/>
    </source>
</evidence>
<proteinExistence type="inferred from homology"/>